<organism evidence="1 2">
    <name type="scientific">Trifolium medium</name>
    <dbReference type="NCBI Taxonomy" id="97028"/>
    <lineage>
        <taxon>Eukaryota</taxon>
        <taxon>Viridiplantae</taxon>
        <taxon>Streptophyta</taxon>
        <taxon>Embryophyta</taxon>
        <taxon>Tracheophyta</taxon>
        <taxon>Spermatophyta</taxon>
        <taxon>Magnoliopsida</taxon>
        <taxon>eudicotyledons</taxon>
        <taxon>Gunneridae</taxon>
        <taxon>Pentapetalae</taxon>
        <taxon>rosids</taxon>
        <taxon>fabids</taxon>
        <taxon>Fabales</taxon>
        <taxon>Fabaceae</taxon>
        <taxon>Papilionoideae</taxon>
        <taxon>50 kb inversion clade</taxon>
        <taxon>NPAAA clade</taxon>
        <taxon>Hologalegina</taxon>
        <taxon>IRL clade</taxon>
        <taxon>Trifolieae</taxon>
        <taxon>Trifolium</taxon>
    </lineage>
</organism>
<protein>
    <submittedName>
        <fullName evidence="1">Uncharacterized protein</fullName>
    </submittedName>
</protein>
<evidence type="ECO:0000313" key="2">
    <source>
        <dbReference type="Proteomes" id="UP000265520"/>
    </source>
</evidence>
<reference evidence="1 2" key="1">
    <citation type="journal article" date="2018" name="Front. Plant Sci.">
        <title>Red Clover (Trifolium pratense) and Zigzag Clover (T. medium) - A Picture of Genomic Similarities and Differences.</title>
        <authorList>
            <person name="Dluhosova J."/>
            <person name="Istvanek J."/>
            <person name="Nedelnik J."/>
            <person name="Repkova J."/>
        </authorList>
    </citation>
    <scope>NUCLEOTIDE SEQUENCE [LARGE SCALE GENOMIC DNA]</scope>
    <source>
        <strain evidence="2">cv. 10/8</strain>
        <tissue evidence="1">Leaf</tissue>
    </source>
</reference>
<name>A0A392QKR0_9FABA</name>
<keyword evidence="2" id="KW-1185">Reference proteome</keyword>
<dbReference type="AlphaFoldDB" id="A0A392QKR0"/>
<accession>A0A392QKR0</accession>
<proteinExistence type="predicted"/>
<comment type="caution">
    <text evidence="1">The sequence shown here is derived from an EMBL/GenBank/DDBJ whole genome shotgun (WGS) entry which is preliminary data.</text>
</comment>
<evidence type="ECO:0000313" key="1">
    <source>
        <dbReference type="EMBL" id="MCI24280.1"/>
    </source>
</evidence>
<dbReference type="Proteomes" id="UP000265520">
    <property type="component" value="Unassembled WGS sequence"/>
</dbReference>
<sequence>MHCNGGTATCAIDTDMAELRITPPESHGGTETSAIDLPQFQCARVEGGRQQQLHFFFLLRFE</sequence>
<dbReference type="EMBL" id="LXQA010140572">
    <property type="protein sequence ID" value="MCI24280.1"/>
    <property type="molecule type" value="Genomic_DNA"/>
</dbReference>